<sequence>CVDDHPQCSQKMTAPFPTRLIDVGSTDREPSLYISSLGEQGIYVALSYCWGIPKQPVMLTRVRLASKDHTLPLSELPPTLRDVILICQRLSFQYVWIDALCIVQDSINDEDWLKEAANMPNIYGGATLTISASAAKQTSDGVLSASFVPTKFSCALPYNLGNSKIGTVYVVPYKMRLSPFISKEAPEPLETRAWCLQERLLSPRILKFETSQLVWECFSTKLNANGPMQSPSDLSKKARFDWKYIIRDFTGRNLTYTSDKLPALSGYARHIHSLTGDIYLAGLWKNDIMSQLLWWINIRSTAINPRPSTYRAPSWSWAS</sequence>
<dbReference type="PANTHER" id="PTHR33112:SF16">
    <property type="entry name" value="HETEROKARYON INCOMPATIBILITY DOMAIN-CONTAINING PROTEIN"/>
    <property type="match status" value="1"/>
</dbReference>
<organism evidence="2 3">
    <name type="scientific">Hyaloscypha bicolor E</name>
    <dbReference type="NCBI Taxonomy" id="1095630"/>
    <lineage>
        <taxon>Eukaryota</taxon>
        <taxon>Fungi</taxon>
        <taxon>Dikarya</taxon>
        <taxon>Ascomycota</taxon>
        <taxon>Pezizomycotina</taxon>
        <taxon>Leotiomycetes</taxon>
        <taxon>Helotiales</taxon>
        <taxon>Hyaloscyphaceae</taxon>
        <taxon>Hyaloscypha</taxon>
        <taxon>Hyaloscypha bicolor</taxon>
    </lineage>
</organism>
<name>A0A2J6TD52_9HELO</name>
<dbReference type="InterPro" id="IPR010730">
    <property type="entry name" value="HET"/>
</dbReference>
<accession>A0A2J6TD52</accession>
<dbReference type="RefSeq" id="XP_024737844.1">
    <property type="nucleotide sequence ID" value="XM_024872904.1"/>
</dbReference>
<dbReference type="GeneID" id="36580984"/>
<evidence type="ECO:0000313" key="2">
    <source>
        <dbReference type="EMBL" id="PMD60940.1"/>
    </source>
</evidence>
<dbReference type="OrthoDB" id="3595582at2759"/>
<proteinExistence type="predicted"/>
<dbReference type="AlphaFoldDB" id="A0A2J6TD52"/>
<feature type="domain" description="Heterokaryon incompatibility" evidence="1">
    <location>
        <begin position="43"/>
        <end position="198"/>
    </location>
</feature>
<dbReference type="STRING" id="1095630.A0A2J6TD52"/>
<gene>
    <name evidence="2" type="ORF">K444DRAFT_473251</name>
</gene>
<reference evidence="2 3" key="1">
    <citation type="submission" date="2016-04" db="EMBL/GenBank/DDBJ databases">
        <title>A degradative enzymes factory behind the ericoid mycorrhizal symbiosis.</title>
        <authorList>
            <consortium name="DOE Joint Genome Institute"/>
            <person name="Martino E."/>
            <person name="Morin E."/>
            <person name="Grelet G."/>
            <person name="Kuo A."/>
            <person name="Kohler A."/>
            <person name="Daghino S."/>
            <person name="Barry K."/>
            <person name="Choi C."/>
            <person name="Cichocki N."/>
            <person name="Clum A."/>
            <person name="Copeland A."/>
            <person name="Hainaut M."/>
            <person name="Haridas S."/>
            <person name="Labutti K."/>
            <person name="Lindquist E."/>
            <person name="Lipzen A."/>
            <person name="Khouja H.-R."/>
            <person name="Murat C."/>
            <person name="Ohm R."/>
            <person name="Olson A."/>
            <person name="Spatafora J."/>
            <person name="Veneault-Fourrey C."/>
            <person name="Henrissat B."/>
            <person name="Grigoriev I."/>
            <person name="Martin F."/>
            <person name="Perotto S."/>
        </authorList>
    </citation>
    <scope>NUCLEOTIDE SEQUENCE [LARGE SCALE GENOMIC DNA]</scope>
    <source>
        <strain evidence="2 3">E</strain>
    </source>
</reference>
<feature type="non-terminal residue" evidence="2">
    <location>
        <position position="319"/>
    </location>
</feature>
<dbReference type="PANTHER" id="PTHR33112">
    <property type="entry name" value="DOMAIN PROTEIN, PUTATIVE-RELATED"/>
    <property type="match status" value="1"/>
</dbReference>
<evidence type="ECO:0000313" key="3">
    <source>
        <dbReference type="Proteomes" id="UP000235371"/>
    </source>
</evidence>
<dbReference type="Pfam" id="PF06985">
    <property type="entry name" value="HET"/>
    <property type="match status" value="1"/>
</dbReference>
<dbReference type="InParanoid" id="A0A2J6TD52"/>
<evidence type="ECO:0000259" key="1">
    <source>
        <dbReference type="Pfam" id="PF06985"/>
    </source>
</evidence>
<feature type="non-terminal residue" evidence="2">
    <location>
        <position position="1"/>
    </location>
</feature>
<dbReference type="Proteomes" id="UP000235371">
    <property type="component" value="Unassembled WGS sequence"/>
</dbReference>
<keyword evidence="3" id="KW-1185">Reference proteome</keyword>
<dbReference type="EMBL" id="KZ613787">
    <property type="protein sequence ID" value="PMD60940.1"/>
    <property type="molecule type" value="Genomic_DNA"/>
</dbReference>
<protein>
    <submittedName>
        <fullName evidence="2">HET-domain-containing protein</fullName>
    </submittedName>
</protein>